<accession>G7E5Q3</accession>
<dbReference type="RefSeq" id="XP_014569310.1">
    <property type="nucleotide sequence ID" value="XM_014713824.1"/>
</dbReference>
<feature type="compositionally biased region" description="Polar residues" evidence="2">
    <location>
        <begin position="71"/>
        <end position="84"/>
    </location>
</feature>
<feature type="region of interest" description="Disordered" evidence="2">
    <location>
        <begin position="130"/>
        <end position="484"/>
    </location>
</feature>
<feature type="region of interest" description="Disordered" evidence="2">
    <location>
        <begin position="1"/>
        <end position="118"/>
    </location>
</feature>
<feature type="compositionally biased region" description="Polar residues" evidence="2">
    <location>
        <begin position="686"/>
        <end position="718"/>
    </location>
</feature>
<reference evidence="3 4" key="2">
    <citation type="journal article" date="2012" name="Open Biol.">
        <title>Characteristics of nucleosomes and linker DNA regions on the genome of the basidiomycete Mixia osmundae revealed by mono- and dinucleosome mapping.</title>
        <authorList>
            <person name="Nishida H."/>
            <person name="Kondo S."/>
            <person name="Matsumoto T."/>
            <person name="Suzuki Y."/>
            <person name="Yoshikawa H."/>
            <person name="Taylor T.D."/>
            <person name="Sugiyama J."/>
        </authorList>
    </citation>
    <scope>NUCLEOTIDE SEQUENCE [LARGE SCALE GENOMIC DNA]</scope>
    <source>
        <strain evidence="4">CBS 9802 / IAM 14324 / JCM 22182 / KY 12970</strain>
    </source>
</reference>
<sequence>MRAIDTSPGYASQPASRIPRLSAGAGPTTAGSRRVPSAGSKSGLPSPVTPKEPAQRAQPKPDVANIETDKSTATLPMTTTSPLAQESIVAELTAGAKAPAPGKPTGIPRSTSNSSGGMPAIRLLRNRFLHSNTQTKSTAVTPSPRPLPIKTSPTTSGIPRANGAGFGFNRTPSQGNKSVKLDSSTNSPVQDDVPSLASIGTGRKSATPQSPTQARSPASPTSPRFKTGSQQDPSARPRRISSPRILSSSTEFETPIEEASETHDNFMATSRSPPLVRMSLDKARTSLDKSDRIGLGFPIRQTAPASREISGSSLVTPVTISAGRLGLEESPEISPGLRTHDASPEPEQAPIASQKALGSTNPSGQPLNGSPDVTSPGTRSVRSFVSSTSPPDPPERASSVPKAYRGSDGLARFSSIGSAANGHAQPPINKDDMAYRAHALQSRSLSRGSSQGTSRSTSPTAAAEPAKTHIEQTALAPPVATSLTTGRSAIDSILASDEGILGLRSVQSSSPHVVSREAQLAAEQETERVDSLRVPRQPSAQRHSPLEDLIASLGGRRVSAESDRSEASAKSSEEDVQARPSLVAPGKLVSRWSSSFTAQSERSSTHAPEVAVDTPGSQTEDDELSALPSDLGNSLANRNITPRTAKRWSLDEMEQSYQRMRAIITSTSVEPGETNKAAASGLARSVSAQTPPRHTTSPDATPTANRRASWASRPQTSSDSEEDVPQIGAYPKKMTPASARSLRHMRSSTAESFASFTTATSVSAPDNLDALATTPTTPRATVHTLPDERPRSASVNSLHSTSPYTRLPAMRPRGVRRSLAGTSDRSVSVQSNHAPLVERSDSAQTATDRELSDDHLAELSNTSRSASIERSSWFNDNTPGRAFAARPTRIASGSSTLADQSLANIRKQDKIELFLQYTKAMAELDALKMQSSLERQALLDALQEQREALQDIRNQRDALQARNQDERMRSVLGYDPAATLRNRSRQHSRSASASIEVDHSSPGNTSLRADSERSSREAELHEELQSTQSQLAQMQAQLDAARREMEALRIQASSPVPERSKTTKLAPSSKLPRKSITLAKTNGRHGHASDSSSVGDRERPGKISIKSSSVRTRLTR</sequence>
<reference evidence="3 4" key="1">
    <citation type="journal article" date="2011" name="J. Gen. Appl. Microbiol.">
        <title>Draft genome sequencing of the enigmatic basidiomycete Mixia osmundae.</title>
        <authorList>
            <person name="Nishida H."/>
            <person name="Nagatsuka Y."/>
            <person name="Sugiyama J."/>
        </authorList>
    </citation>
    <scope>NUCLEOTIDE SEQUENCE [LARGE SCALE GENOMIC DNA]</scope>
    <source>
        <strain evidence="4">CBS 9802 / IAM 14324 / JCM 22182 / KY 12970</strain>
    </source>
</reference>
<dbReference type="HOGENOM" id="CLU_281050_0_0_1"/>
<evidence type="ECO:0000256" key="2">
    <source>
        <dbReference type="SAM" id="MobiDB-lite"/>
    </source>
</evidence>
<feature type="compositionally biased region" description="Polar residues" evidence="2">
    <location>
        <begin position="356"/>
        <end position="377"/>
    </location>
</feature>
<feature type="compositionally biased region" description="Polar residues" evidence="2">
    <location>
        <begin position="631"/>
        <end position="642"/>
    </location>
</feature>
<gene>
    <name evidence="3" type="primary">Mo04846</name>
    <name evidence="3" type="ORF">E5Q_04846</name>
</gene>
<dbReference type="Proteomes" id="UP000009131">
    <property type="component" value="Unassembled WGS sequence"/>
</dbReference>
<feature type="compositionally biased region" description="Basic and acidic residues" evidence="2">
    <location>
        <begin position="836"/>
        <end position="857"/>
    </location>
</feature>
<dbReference type="InParanoid" id="G7E5Q3"/>
<evidence type="ECO:0000256" key="1">
    <source>
        <dbReference type="SAM" id="Coils"/>
    </source>
</evidence>
<protein>
    <submittedName>
        <fullName evidence="3">Uncharacterized protein</fullName>
    </submittedName>
</protein>
<feature type="compositionally biased region" description="Basic and acidic residues" evidence="2">
    <location>
        <begin position="279"/>
        <end position="292"/>
    </location>
</feature>
<dbReference type="STRING" id="764103.G7E5Q3"/>
<feature type="compositionally biased region" description="Low complexity" evidence="2">
    <location>
        <begin position="93"/>
        <end position="106"/>
    </location>
</feature>
<feature type="compositionally biased region" description="Low complexity" evidence="2">
    <location>
        <begin position="378"/>
        <end position="389"/>
    </location>
</feature>
<feature type="compositionally biased region" description="Polar residues" evidence="2">
    <location>
        <begin position="309"/>
        <end position="319"/>
    </location>
</feature>
<feature type="compositionally biased region" description="Polar residues" evidence="2">
    <location>
        <begin position="820"/>
        <end position="833"/>
    </location>
</feature>
<dbReference type="EMBL" id="BABT02000150">
    <property type="protein sequence ID" value="GAA98163.1"/>
    <property type="molecule type" value="Genomic_DNA"/>
</dbReference>
<dbReference type="AlphaFoldDB" id="G7E5Q3"/>
<feature type="coiled-coil region" evidence="1">
    <location>
        <begin position="935"/>
        <end position="969"/>
    </location>
</feature>
<feature type="compositionally biased region" description="Low complexity" evidence="2">
    <location>
        <begin position="772"/>
        <end position="781"/>
    </location>
</feature>
<evidence type="ECO:0000313" key="4">
    <source>
        <dbReference type="Proteomes" id="UP000009131"/>
    </source>
</evidence>
<feature type="compositionally biased region" description="Polar residues" evidence="2">
    <location>
        <begin position="591"/>
        <end position="606"/>
    </location>
</feature>
<feature type="region of interest" description="Disordered" evidence="2">
    <location>
        <begin position="507"/>
        <end position="652"/>
    </location>
</feature>
<feature type="region of interest" description="Disordered" evidence="2">
    <location>
        <begin position="664"/>
        <end position="746"/>
    </location>
</feature>
<comment type="caution">
    <text evidence="3">The sequence shown here is derived from an EMBL/GenBank/DDBJ whole genome shotgun (WGS) entry which is preliminary data.</text>
</comment>
<evidence type="ECO:0000313" key="3">
    <source>
        <dbReference type="EMBL" id="GAA98163.1"/>
    </source>
</evidence>
<feature type="compositionally biased region" description="Low complexity" evidence="2">
    <location>
        <begin position="1025"/>
        <end position="1039"/>
    </location>
</feature>
<feature type="region of interest" description="Disordered" evidence="2">
    <location>
        <begin position="767"/>
        <end position="880"/>
    </location>
</feature>
<feature type="region of interest" description="Disordered" evidence="2">
    <location>
        <begin position="975"/>
        <end position="1116"/>
    </location>
</feature>
<feature type="compositionally biased region" description="Polar residues" evidence="2">
    <location>
        <begin position="793"/>
        <end position="804"/>
    </location>
</feature>
<feature type="compositionally biased region" description="Polar residues" evidence="2">
    <location>
        <begin position="1105"/>
        <end position="1116"/>
    </location>
</feature>
<feature type="compositionally biased region" description="Basic and acidic residues" evidence="2">
    <location>
        <begin position="1009"/>
        <end position="1024"/>
    </location>
</feature>
<feature type="compositionally biased region" description="Low complexity" evidence="2">
    <location>
        <begin position="440"/>
        <end position="458"/>
    </location>
</feature>
<feature type="compositionally biased region" description="Polar residues" evidence="2">
    <location>
        <begin position="859"/>
        <end position="878"/>
    </location>
</feature>
<keyword evidence="4" id="KW-1185">Reference proteome</keyword>
<feature type="compositionally biased region" description="Polar residues" evidence="2">
    <location>
        <begin position="204"/>
        <end position="232"/>
    </location>
</feature>
<dbReference type="OMA" id="GAPDNKS"/>
<name>G7E5Q3_MIXOS</name>
<feature type="compositionally biased region" description="Polar residues" evidence="2">
    <location>
        <begin position="170"/>
        <end position="189"/>
    </location>
</feature>
<keyword evidence="1" id="KW-0175">Coiled coil</keyword>
<organism evidence="3 4">
    <name type="scientific">Mixia osmundae (strain CBS 9802 / IAM 14324 / JCM 22182 / KY 12970)</name>
    <dbReference type="NCBI Taxonomy" id="764103"/>
    <lineage>
        <taxon>Eukaryota</taxon>
        <taxon>Fungi</taxon>
        <taxon>Dikarya</taxon>
        <taxon>Basidiomycota</taxon>
        <taxon>Pucciniomycotina</taxon>
        <taxon>Mixiomycetes</taxon>
        <taxon>Mixiales</taxon>
        <taxon>Mixiaceae</taxon>
        <taxon>Mixia</taxon>
    </lineage>
</organism>
<feature type="compositionally biased region" description="Polar residues" evidence="2">
    <location>
        <begin position="130"/>
        <end position="141"/>
    </location>
</feature>
<proteinExistence type="predicted"/>
<feature type="compositionally biased region" description="Basic and acidic residues" evidence="2">
    <location>
        <begin position="558"/>
        <end position="577"/>
    </location>
</feature>
<dbReference type="eggNOG" id="ENOG502T2SB">
    <property type="taxonomic scope" value="Eukaryota"/>
</dbReference>